<gene>
    <name evidence="1" type="ORF">JJQ60_11900</name>
</gene>
<sequence>MINQSEKEFNEIVYEIPVGAYLEKELFEAPEIDNAIVILPQNYNNTVDRTILEGENSEDFEVQLMITYAIYDENE</sequence>
<dbReference type="Proteomes" id="UP000651057">
    <property type="component" value="Unassembled WGS sequence"/>
</dbReference>
<keyword evidence="2" id="KW-1185">Reference proteome</keyword>
<dbReference type="EMBL" id="JAERQJ010000004">
    <property type="protein sequence ID" value="MBL0684224.1"/>
    <property type="molecule type" value="Genomic_DNA"/>
</dbReference>
<dbReference type="RefSeq" id="WP_201920012.1">
    <property type="nucleotide sequence ID" value="NZ_BAABAX010000003.1"/>
</dbReference>
<proteinExistence type="predicted"/>
<reference evidence="1" key="1">
    <citation type="submission" date="2021-01" db="EMBL/GenBank/DDBJ databases">
        <authorList>
            <person name="Zhong Y.L."/>
        </authorList>
    </citation>
    <scope>NUCLEOTIDE SEQUENCE</scope>
    <source>
        <strain evidence="1">KCTC 23302</strain>
    </source>
</reference>
<protein>
    <submittedName>
        <fullName evidence="1">Uncharacterized protein</fullName>
    </submittedName>
</protein>
<organism evidence="1 2">
    <name type="scientific">Aquimarina mytili</name>
    <dbReference type="NCBI Taxonomy" id="874423"/>
    <lineage>
        <taxon>Bacteria</taxon>
        <taxon>Pseudomonadati</taxon>
        <taxon>Bacteroidota</taxon>
        <taxon>Flavobacteriia</taxon>
        <taxon>Flavobacteriales</taxon>
        <taxon>Flavobacteriaceae</taxon>
        <taxon>Aquimarina</taxon>
    </lineage>
</organism>
<dbReference type="AlphaFoldDB" id="A0A936ZRC5"/>
<evidence type="ECO:0000313" key="1">
    <source>
        <dbReference type="EMBL" id="MBL0684224.1"/>
    </source>
</evidence>
<accession>A0A936ZRC5</accession>
<evidence type="ECO:0000313" key="2">
    <source>
        <dbReference type="Proteomes" id="UP000651057"/>
    </source>
</evidence>
<name>A0A936ZRC5_9FLAO</name>
<comment type="caution">
    <text evidence="1">The sequence shown here is derived from an EMBL/GenBank/DDBJ whole genome shotgun (WGS) entry which is preliminary data.</text>
</comment>